<dbReference type="RefSeq" id="WP_091427452.1">
    <property type="nucleotide sequence ID" value="NZ_FOJB01000001.1"/>
</dbReference>
<keyword evidence="2" id="KW-0238">DNA-binding</keyword>
<dbReference type="InterPro" id="IPR029062">
    <property type="entry name" value="Class_I_gatase-like"/>
</dbReference>
<dbReference type="SUPFAM" id="SSF52317">
    <property type="entry name" value="Class I glutamine amidotransferase-like"/>
    <property type="match status" value="1"/>
</dbReference>
<dbReference type="STRING" id="1173584.SAMN05444851_0174"/>
<dbReference type="AlphaFoldDB" id="A0A1I0MPA3"/>
<dbReference type="PANTHER" id="PTHR43280:SF2">
    <property type="entry name" value="HTH-TYPE TRANSCRIPTIONAL REGULATOR EXSA"/>
    <property type="match status" value="1"/>
</dbReference>
<dbReference type="Gene3D" id="1.10.10.60">
    <property type="entry name" value="Homeodomain-like"/>
    <property type="match status" value="1"/>
</dbReference>
<dbReference type="SMART" id="SM00342">
    <property type="entry name" value="HTH_ARAC"/>
    <property type="match status" value="1"/>
</dbReference>
<evidence type="ECO:0000313" key="6">
    <source>
        <dbReference type="Proteomes" id="UP000199650"/>
    </source>
</evidence>
<keyword evidence="3" id="KW-0804">Transcription</keyword>
<dbReference type="PANTHER" id="PTHR43280">
    <property type="entry name" value="ARAC-FAMILY TRANSCRIPTIONAL REGULATOR"/>
    <property type="match status" value="1"/>
</dbReference>
<dbReference type="Gene3D" id="3.40.50.880">
    <property type="match status" value="1"/>
</dbReference>
<sequence>MTGETPKSPIQVDILVADGFVLTEFTAAVELLRTANRVTARETFRWRWLSRRGGPITCRAGITIDTTPYEAKPTADYVFVLGNSDPDAPDLSLRREIKAYQWAGTRVILLSEAASRYIAETGEQLMSHTTHWENRALLNERGTPGMGSYALAADDGQITTSAGMGATYDLVLGMLGGHISAAAVATVADIFLHETIRTPATLQPFGGKEMSRSGNRSLDQCIELMQANLEEPLRISELVGYLNISERSLERQFRKHFGTTPNAYYRELRLNQANTLLLKTSMSVREVGLACGFPNGFSSMFARHFGITPTVLRRTRAPAG</sequence>
<dbReference type="Pfam" id="PF12833">
    <property type="entry name" value="HTH_18"/>
    <property type="match status" value="1"/>
</dbReference>
<dbReference type="Proteomes" id="UP000199650">
    <property type="component" value="Unassembled WGS sequence"/>
</dbReference>
<evidence type="ECO:0000313" key="5">
    <source>
        <dbReference type="EMBL" id="SEV89713.1"/>
    </source>
</evidence>
<dbReference type="EMBL" id="FOJB01000001">
    <property type="protein sequence ID" value="SEV89713.1"/>
    <property type="molecule type" value="Genomic_DNA"/>
</dbReference>
<proteinExistence type="predicted"/>
<name>A0A1I0MPA3_9RHOB</name>
<keyword evidence="6" id="KW-1185">Reference proteome</keyword>
<dbReference type="OrthoDB" id="9793400at2"/>
<dbReference type="GO" id="GO:0003700">
    <property type="term" value="F:DNA-binding transcription factor activity"/>
    <property type="evidence" value="ECO:0007669"/>
    <property type="project" value="InterPro"/>
</dbReference>
<evidence type="ECO:0000256" key="1">
    <source>
        <dbReference type="ARBA" id="ARBA00023015"/>
    </source>
</evidence>
<protein>
    <submittedName>
        <fullName evidence="5">Transcriptional regulator, AraC family</fullName>
    </submittedName>
</protein>
<gene>
    <name evidence="5" type="ORF">SAMN05444851_0174</name>
</gene>
<keyword evidence="1" id="KW-0805">Transcription regulation</keyword>
<evidence type="ECO:0000259" key="4">
    <source>
        <dbReference type="PROSITE" id="PS01124"/>
    </source>
</evidence>
<reference evidence="5 6" key="1">
    <citation type="submission" date="2016-10" db="EMBL/GenBank/DDBJ databases">
        <authorList>
            <person name="de Groot N.N."/>
        </authorList>
    </citation>
    <scope>NUCLEOTIDE SEQUENCE [LARGE SCALE GENOMIC DNA]</scope>
    <source>
        <strain evidence="5 6">DSM 29439</strain>
    </source>
</reference>
<dbReference type="InterPro" id="IPR009057">
    <property type="entry name" value="Homeodomain-like_sf"/>
</dbReference>
<organism evidence="5 6">
    <name type="scientific">Aliiroseovarius sediminilitoris</name>
    <dbReference type="NCBI Taxonomy" id="1173584"/>
    <lineage>
        <taxon>Bacteria</taxon>
        <taxon>Pseudomonadati</taxon>
        <taxon>Pseudomonadota</taxon>
        <taxon>Alphaproteobacteria</taxon>
        <taxon>Rhodobacterales</taxon>
        <taxon>Paracoccaceae</taxon>
        <taxon>Aliiroseovarius</taxon>
    </lineage>
</organism>
<feature type="domain" description="HTH araC/xylS-type" evidence="4">
    <location>
        <begin position="219"/>
        <end position="315"/>
    </location>
</feature>
<dbReference type="PROSITE" id="PS01124">
    <property type="entry name" value="HTH_ARAC_FAMILY_2"/>
    <property type="match status" value="1"/>
</dbReference>
<evidence type="ECO:0000256" key="3">
    <source>
        <dbReference type="ARBA" id="ARBA00023163"/>
    </source>
</evidence>
<dbReference type="SUPFAM" id="SSF46689">
    <property type="entry name" value="Homeodomain-like"/>
    <property type="match status" value="2"/>
</dbReference>
<dbReference type="GO" id="GO:0043565">
    <property type="term" value="F:sequence-specific DNA binding"/>
    <property type="evidence" value="ECO:0007669"/>
    <property type="project" value="InterPro"/>
</dbReference>
<evidence type="ECO:0000256" key="2">
    <source>
        <dbReference type="ARBA" id="ARBA00023125"/>
    </source>
</evidence>
<accession>A0A1I0MPA3</accession>
<dbReference type="InterPro" id="IPR018060">
    <property type="entry name" value="HTH_AraC"/>
</dbReference>